<dbReference type="GO" id="GO:0046872">
    <property type="term" value="F:metal ion binding"/>
    <property type="evidence" value="ECO:0007669"/>
    <property type="project" value="InterPro"/>
</dbReference>
<evidence type="ECO:0000256" key="1">
    <source>
        <dbReference type="SAM" id="Coils"/>
    </source>
</evidence>
<dbReference type="Pfam" id="PF22516">
    <property type="entry name" value="PreP_C"/>
    <property type="match status" value="1"/>
</dbReference>
<dbReference type="InterPro" id="IPR011765">
    <property type="entry name" value="Pept_M16_N"/>
</dbReference>
<dbReference type="AlphaFoldDB" id="A0A927ZKY6"/>
<evidence type="ECO:0000259" key="2">
    <source>
        <dbReference type="SMART" id="SM01264"/>
    </source>
</evidence>
<reference evidence="3" key="1">
    <citation type="submission" date="2019-04" db="EMBL/GenBank/DDBJ databases">
        <title>Evolution of Biomass-Degrading Anaerobic Consortia Revealed by Metagenomics.</title>
        <authorList>
            <person name="Peng X."/>
        </authorList>
    </citation>
    <scope>NUCLEOTIDE SEQUENCE</scope>
    <source>
        <strain evidence="3">SIG254</strain>
    </source>
</reference>
<feature type="coiled-coil region" evidence="1">
    <location>
        <begin position="484"/>
        <end position="526"/>
    </location>
</feature>
<dbReference type="InterPro" id="IPR055130">
    <property type="entry name" value="PreP_C"/>
</dbReference>
<accession>A0A927ZKY6</accession>
<organism evidence="3 4">
    <name type="scientific">Clostridium sulfidigenes</name>
    <dbReference type="NCBI Taxonomy" id="318464"/>
    <lineage>
        <taxon>Bacteria</taxon>
        <taxon>Bacillati</taxon>
        <taxon>Bacillota</taxon>
        <taxon>Clostridia</taxon>
        <taxon>Eubacteriales</taxon>
        <taxon>Clostridiaceae</taxon>
        <taxon>Clostridium</taxon>
    </lineage>
</organism>
<gene>
    <name evidence="3" type="ORF">E7215_03910</name>
</gene>
<dbReference type="InterPro" id="IPR011249">
    <property type="entry name" value="Metalloenz_LuxS/M16"/>
</dbReference>
<dbReference type="FunFam" id="3.30.830.10:FF:000034">
    <property type="entry name" value="presequence protease 1, chloroplastic/mitochondrial"/>
    <property type="match status" value="1"/>
</dbReference>
<dbReference type="Pfam" id="PF05193">
    <property type="entry name" value="Peptidase_M16_C"/>
    <property type="match status" value="1"/>
</dbReference>
<comment type="caution">
    <text evidence="3">The sequence shown here is derived from an EMBL/GenBank/DDBJ whole genome shotgun (WGS) entry which is preliminary data.</text>
</comment>
<dbReference type="PANTHER" id="PTHR43016:SF13">
    <property type="entry name" value="PRESEQUENCE PROTEASE, MITOCHONDRIAL"/>
    <property type="match status" value="1"/>
</dbReference>
<dbReference type="EMBL" id="SVCM01000046">
    <property type="protein sequence ID" value="MBE6059306.1"/>
    <property type="molecule type" value="Genomic_DNA"/>
</dbReference>
<name>A0A927ZKY6_9CLOT</name>
<dbReference type="Gene3D" id="3.30.830.10">
    <property type="entry name" value="Metalloenzyme, LuxS/M16 peptidase-like"/>
    <property type="match status" value="4"/>
</dbReference>
<protein>
    <submittedName>
        <fullName evidence="3">Insulinase family protein</fullName>
    </submittedName>
</protein>
<keyword evidence="1" id="KW-0175">Coiled coil</keyword>
<dbReference type="PANTHER" id="PTHR43016">
    <property type="entry name" value="PRESEQUENCE PROTEASE"/>
    <property type="match status" value="1"/>
</dbReference>
<feature type="domain" description="Peptidase M16C associated" evidence="2">
    <location>
        <begin position="473"/>
        <end position="723"/>
    </location>
</feature>
<dbReference type="Proteomes" id="UP000768462">
    <property type="component" value="Unassembled WGS sequence"/>
</dbReference>
<dbReference type="GO" id="GO:0004222">
    <property type="term" value="F:metalloendopeptidase activity"/>
    <property type="evidence" value="ECO:0007669"/>
    <property type="project" value="TreeGrafter"/>
</dbReference>
<dbReference type="GO" id="GO:0016485">
    <property type="term" value="P:protein processing"/>
    <property type="evidence" value="ECO:0007669"/>
    <property type="project" value="TreeGrafter"/>
</dbReference>
<proteinExistence type="predicted"/>
<dbReference type="Pfam" id="PF08367">
    <property type="entry name" value="M16C_assoc"/>
    <property type="match status" value="1"/>
</dbReference>
<evidence type="ECO:0000313" key="4">
    <source>
        <dbReference type="Proteomes" id="UP000768462"/>
    </source>
</evidence>
<sequence length="983" mass="113182">MGGIYMQYQTNEIYYGFKLLKEEKVEEAQSMARIFEHVKSGARLLHLENEDDNKLFSISFRTTPTDSTGVAHILEHSVLCGSRKFKAKDPFGDMAKSSLHTFLNAMTFTDKTMYPVGSRNSKDFMNLMDVYLDAVLHPRIYENHEILRQEGWRYELDENTNKLAYKGVVYSEMQGAMSSPEEVICSDIYRSLFPNTTYAFVSGGDPEVIPNLTQEDFEKFHSKFYHPSNSYIYLYGNQDLEACLKFINDEYLYEFDRIEIPSHIDDVKNFEGMVERTANYSIGEDEDEENKAFLALNFAFEETCNGEAYLATKILYNMLIESSASPIKAALLKAGIGECIITRDDMNMDATKEILFPIVAKNVDATKKSEFINVIMNALKDLVDKGLDKDQLKAAINTVEFDLREADPWRTANKGIEYNDWILNSWIYDGDPLVHLKYEDILNKIKTALDNGYFEKFIEKNMVKNSHCSLVVLTPKKGLEDARNKALEEKLENYRSSLSEKEIKELMERNRKLKEAQVRVDTQEEKDTLPKLPIEEIDRKAEKIPQEVVKEQGITILKHHIPTNKIVYINLLFDGKVIEETYIPYLGLLKDVLGELDTEKRGYSELITEIYKTTGGITFENQVYTEKSNSQVYHPKFIVKSKVIGENIQALLELVNEIITTTKFGDLSRLKQIIQETKSKLQMKNINAGHKVGMNRIFAQTSCGGEYWERISGATYYEFICNLEKSFDKSGEEVRSNLIKVYETIFNKNNLIISVVGEEKEVETVVTNINKVTYNIKTEPTKLYNIEYKSKKDIEAIITPSNVQYVVKGFNFADLGYEYSGKMRVLLNILDNEYLYPRVRLQGGAYGCYSDMNKDGNLAIFSYRDPNLTRTIDVYNEAYKFLEEVDFTKEDMEKFIIGSVGQLYKPLTPDRKGEKAVADYICNVTQEDIQRWRDELLSTTNEDIRNYASMIKIGMNENYCCIVGNEGKIKENKTIFNKTSKLL</sequence>
<dbReference type="InterPro" id="IPR007863">
    <property type="entry name" value="Peptidase_M16_C"/>
</dbReference>
<evidence type="ECO:0000313" key="3">
    <source>
        <dbReference type="EMBL" id="MBE6059306.1"/>
    </source>
</evidence>
<dbReference type="Pfam" id="PF00675">
    <property type="entry name" value="Peptidase_M16"/>
    <property type="match status" value="1"/>
</dbReference>
<dbReference type="InterPro" id="IPR013578">
    <property type="entry name" value="Peptidase_M16C_assoc"/>
</dbReference>
<dbReference type="SMART" id="SM01264">
    <property type="entry name" value="M16C_associated"/>
    <property type="match status" value="1"/>
</dbReference>
<dbReference type="SUPFAM" id="SSF63411">
    <property type="entry name" value="LuxS/MPP-like metallohydrolase"/>
    <property type="match status" value="4"/>
</dbReference>